<evidence type="ECO:0000313" key="3">
    <source>
        <dbReference type="Proteomes" id="UP001152607"/>
    </source>
</evidence>
<gene>
    <name evidence="2" type="ORF">PDIGIT_LOCUS2105</name>
</gene>
<dbReference type="Proteomes" id="UP001152607">
    <property type="component" value="Unassembled WGS sequence"/>
</dbReference>
<comment type="caution">
    <text evidence="2">The sequence shown here is derived from an EMBL/GenBank/DDBJ whole genome shotgun (WGS) entry which is preliminary data.</text>
</comment>
<proteinExistence type="predicted"/>
<keyword evidence="3" id="KW-1185">Reference proteome</keyword>
<feature type="transmembrane region" description="Helical" evidence="1">
    <location>
        <begin position="30"/>
        <end position="52"/>
    </location>
</feature>
<accession>A0A9W4XQL2</accession>
<reference evidence="2" key="1">
    <citation type="submission" date="2023-01" db="EMBL/GenBank/DDBJ databases">
        <authorList>
            <person name="Van Ghelder C."/>
            <person name="Rancurel C."/>
        </authorList>
    </citation>
    <scope>NUCLEOTIDE SEQUENCE</scope>
    <source>
        <strain evidence="2">CNCM I-4278</strain>
    </source>
</reference>
<organism evidence="2 3">
    <name type="scientific">Periconia digitata</name>
    <dbReference type="NCBI Taxonomy" id="1303443"/>
    <lineage>
        <taxon>Eukaryota</taxon>
        <taxon>Fungi</taxon>
        <taxon>Dikarya</taxon>
        <taxon>Ascomycota</taxon>
        <taxon>Pezizomycotina</taxon>
        <taxon>Dothideomycetes</taxon>
        <taxon>Pleosporomycetidae</taxon>
        <taxon>Pleosporales</taxon>
        <taxon>Massarineae</taxon>
        <taxon>Periconiaceae</taxon>
        <taxon>Periconia</taxon>
    </lineage>
</organism>
<keyword evidence="1" id="KW-0472">Membrane</keyword>
<name>A0A9W4XQL2_9PLEO</name>
<dbReference type="EMBL" id="CAOQHR010000001">
    <property type="protein sequence ID" value="CAI6280894.1"/>
    <property type="molecule type" value="Genomic_DNA"/>
</dbReference>
<sequence length="69" mass="7927">MSEGLECTCVSSKLNRGMQVAVSLPHEPQWLYIPIYFCFGTVLSNGICCVHWKIPIRRSDRVNQTMILR</sequence>
<evidence type="ECO:0000313" key="2">
    <source>
        <dbReference type="EMBL" id="CAI6280894.1"/>
    </source>
</evidence>
<protein>
    <submittedName>
        <fullName evidence="2">Uncharacterized protein</fullName>
    </submittedName>
</protein>
<dbReference type="AlphaFoldDB" id="A0A9W4XQL2"/>
<keyword evidence="1" id="KW-0812">Transmembrane</keyword>
<evidence type="ECO:0000256" key="1">
    <source>
        <dbReference type="SAM" id="Phobius"/>
    </source>
</evidence>
<keyword evidence="1" id="KW-1133">Transmembrane helix</keyword>